<keyword evidence="1" id="KW-0472">Membrane</keyword>
<evidence type="ECO:0000256" key="1">
    <source>
        <dbReference type="SAM" id="Phobius"/>
    </source>
</evidence>
<dbReference type="PANTHER" id="PTHR43471:SF10">
    <property type="entry name" value="SLL1107 PROTEIN"/>
    <property type="match status" value="1"/>
</dbReference>
<feature type="transmembrane region" description="Helical" evidence="1">
    <location>
        <begin position="161"/>
        <end position="183"/>
    </location>
</feature>
<keyword evidence="1" id="KW-0812">Transmembrane</keyword>
<reference evidence="2" key="1">
    <citation type="submission" date="2020-10" db="EMBL/GenBank/DDBJ databases">
        <title>Connecting structure to function with the recovery of over 1000 high-quality activated sludge metagenome-assembled genomes encoding full-length rRNA genes using long-read sequencing.</title>
        <authorList>
            <person name="Singleton C.M."/>
            <person name="Petriglieri F."/>
            <person name="Kristensen J.M."/>
            <person name="Kirkegaard R.H."/>
            <person name="Michaelsen T.Y."/>
            <person name="Andersen M.H."/>
            <person name="Karst S.M."/>
            <person name="Dueholm M.S."/>
            <person name="Nielsen P.H."/>
            <person name="Albertsen M."/>
        </authorList>
    </citation>
    <scope>NUCLEOTIDE SEQUENCE</scope>
    <source>
        <strain evidence="2">EsbW_18-Q3-R4-48_MAXAC.044</strain>
    </source>
</reference>
<feature type="transmembrane region" description="Helical" evidence="1">
    <location>
        <begin position="195"/>
        <end position="216"/>
    </location>
</feature>
<name>A0A9D7IH76_9RHOO</name>
<keyword evidence="1" id="KW-1133">Transmembrane helix</keyword>
<feature type="transmembrane region" description="Helical" evidence="1">
    <location>
        <begin position="69"/>
        <end position="90"/>
    </location>
</feature>
<dbReference type="PANTHER" id="PTHR43471">
    <property type="entry name" value="ABC TRANSPORTER PERMEASE"/>
    <property type="match status" value="1"/>
</dbReference>
<proteinExistence type="predicted"/>
<sequence>MAALGSATFVVGKKARSGALLFYMWQFCLSAWRSGFRSRSVHAILVLGVLLVGVAFLSASFSPRQPKTVALDVGLSGMRFSLVLFALFWVQELVGREVERRTVMYALSYPVSRGSYIIGRYLGILGLLALAALLLGMLLWLTTLSIGGEDYEQGFRLGLGWPFWITVFGVWVDAALVAAFALWIASLSTVPMLPVALGVAFAVAGKSLGAVIDYLARGADNDPDFVSRFNPLIESVQWVLPDMSRLDWRVWPMYELFPGFPAIGLGLLMAAGYAVVMLALAVITFSRREFS</sequence>
<accession>A0A9D7IH76</accession>
<dbReference type="Pfam" id="PF12679">
    <property type="entry name" value="ABC2_membrane_2"/>
    <property type="match status" value="1"/>
</dbReference>
<feature type="transmembrane region" description="Helical" evidence="1">
    <location>
        <begin position="262"/>
        <end position="285"/>
    </location>
</feature>
<evidence type="ECO:0000313" key="2">
    <source>
        <dbReference type="EMBL" id="MBK7423064.1"/>
    </source>
</evidence>
<feature type="transmembrane region" description="Helical" evidence="1">
    <location>
        <begin position="121"/>
        <end position="141"/>
    </location>
</feature>
<dbReference type="GO" id="GO:0005886">
    <property type="term" value="C:plasma membrane"/>
    <property type="evidence" value="ECO:0007669"/>
    <property type="project" value="UniProtKB-SubCell"/>
</dbReference>
<gene>
    <name evidence="2" type="ORF">IPJ48_08200</name>
</gene>
<dbReference type="GO" id="GO:0140359">
    <property type="term" value="F:ABC-type transporter activity"/>
    <property type="evidence" value="ECO:0007669"/>
    <property type="project" value="InterPro"/>
</dbReference>
<dbReference type="Proteomes" id="UP000886602">
    <property type="component" value="Unassembled WGS sequence"/>
</dbReference>
<organism evidence="2 3">
    <name type="scientific">Candidatus Propionivibrio dominans</name>
    <dbReference type="NCBI Taxonomy" id="2954373"/>
    <lineage>
        <taxon>Bacteria</taxon>
        <taxon>Pseudomonadati</taxon>
        <taxon>Pseudomonadota</taxon>
        <taxon>Betaproteobacteria</taxon>
        <taxon>Rhodocyclales</taxon>
        <taxon>Rhodocyclaceae</taxon>
        <taxon>Propionivibrio</taxon>
    </lineage>
</organism>
<dbReference type="AlphaFoldDB" id="A0A9D7IH76"/>
<evidence type="ECO:0000313" key="3">
    <source>
        <dbReference type="Proteomes" id="UP000886602"/>
    </source>
</evidence>
<feature type="transmembrane region" description="Helical" evidence="1">
    <location>
        <begin position="44"/>
        <end position="63"/>
    </location>
</feature>
<dbReference type="EMBL" id="JADJNC010000011">
    <property type="protein sequence ID" value="MBK7423064.1"/>
    <property type="molecule type" value="Genomic_DNA"/>
</dbReference>
<protein>
    <submittedName>
        <fullName evidence="2">ABC transporter permease</fullName>
    </submittedName>
</protein>
<comment type="caution">
    <text evidence="2">The sequence shown here is derived from an EMBL/GenBank/DDBJ whole genome shotgun (WGS) entry which is preliminary data.</text>
</comment>